<dbReference type="FunCoup" id="H2YM14">
    <property type="interactions" value="51"/>
</dbReference>
<evidence type="ECO:0000313" key="2">
    <source>
        <dbReference type="Proteomes" id="UP000007875"/>
    </source>
</evidence>
<dbReference type="GeneTree" id="ENSGT00390000004808"/>
<dbReference type="AlphaFoldDB" id="H2YM14"/>
<dbReference type="OMA" id="CGAKAEL"/>
<reference evidence="1" key="3">
    <citation type="submission" date="2025-09" db="UniProtKB">
        <authorList>
            <consortium name="Ensembl"/>
        </authorList>
    </citation>
    <scope>IDENTIFICATION</scope>
</reference>
<proteinExistence type="predicted"/>
<reference evidence="2" key="1">
    <citation type="submission" date="2003-08" db="EMBL/GenBank/DDBJ databases">
        <authorList>
            <person name="Birren B."/>
            <person name="Nusbaum C."/>
            <person name="Abebe A."/>
            <person name="Abouelleil A."/>
            <person name="Adekoya E."/>
            <person name="Ait-zahra M."/>
            <person name="Allen N."/>
            <person name="Allen T."/>
            <person name="An P."/>
            <person name="Anderson M."/>
            <person name="Anderson S."/>
            <person name="Arachchi H."/>
            <person name="Armbruster J."/>
            <person name="Bachantsang P."/>
            <person name="Baldwin J."/>
            <person name="Barry A."/>
            <person name="Bayul T."/>
            <person name="Blitshsteyn B."/>
            <person name="Bloom T."/>
            <person name="Blye J."/>
            <person name="Boguslavskiy L."/>
            <person name="Borowsky M."/>
            <person name="Boukhgalter B."/>
            <person name="Brunache A."/>
            <person name="Butler J."/>
            <person name="Calixte N."/>
            <person name="Calvo S."/>
            <person name="Camarata J."/>
            <person name="Campo K."/>
            <person name="Chang J."/>
            <person name="Cheshatsang Y."/>
            <person name="Citroen M."/>
            <person name="Collymore A."/>
            <person name="Considine T."/>
            <person name="Cook A."/>
            <person name="Cooke P."/>
            <person name="Corum B."/>
            <person name="Cuomo C."/>
            <person name="David R."/>
            <person name="Dawoe T."/>
            <person name="Degray S."/>
            <person name="Dodge S."/>
            <person name="Dooley K."/>
            <person name="Dorje P."/>
            <person name="Dorjee K."/>
            <person name="Dorris L."/>
            <person name="Duffey N."/>
            <person name="Dupes A."/>
            <person name="Elkins T."/>
            <person name="Engels R."/>
            <person name="Erickson J."/>
            <person name="Farina A."/>
            <person name="Faro S."/>
            <person name="Ferreira P."/>
            <person name="Fischer H."/>
            <person name="Fitzgerald M."/>
            <person name="Foley K."/>
            <person name="Gage D."/>
            <person name="Galagan J."/>
            <person name="Gearin G."/>
            <person name="Gnerre S."/>
            <person name="Gnirke A."/>
            <person name="Goyette A."/>
            <person name="Graham J."/>
            <person name="Grandbois E."/>
            <person name="Gyaltsen K."/>
            <person name="Hafez N."/>
            <person name="Hagopian D."/>
            <person name="Hagos B."/>
            <person name="Hall J."/>
            <person name="Hatcher B."/>
            <person name="Heller A."/>
            <person name="Higgins H."/>
            <person name="Honan T."/>
            <person name="Horn A."/>
            <person name="Houde N."/>
            <person name="Hughes L."/>
            <person name="Hulme W."/>
            <person name="Husby E."/>
            <person name="Iliev I."/>
            <person name="Jaffe D."/>
            <person name="Jones C."/>
            <person name="Kamal M."/>
            <person name="Kamat A."/>
            <person name="Kamvysselis M."/>
            <person name="Karlsson E."/>
            <person name="Kells C."/>
            <person name="Kieu A."/>
            <person name="Kisner P."/>
            <person name="Kodira C."/>
            <person name="Kulbokas E."/>
            <person name="Labutti K."/>
            <person name="Lama D."/>
            <person name="Landers T."/>
            <person name="Leger J."/>
            <person name="Levine S."/>
            <person name="Lewis D."/>
            <person name="Lewis T."/>
            <person name="Lindblad-toh K."/>
            <person name="Liu X."/>
            <person name="Lokyitsang T."/>
            <person name="Lokyitsang Y."/>
            <person name="Lucien O."/>
            <person name="Lui A."/>
            <person name="Ma L.J."/>
            <person name="Mabbitt R."/>
            <person name="Macdonald J."/>
            <person name="Maclean C."/>
            <person name="Major J."/>
            <person name="Manning J."/>
            <person name="Marabella R."/>
            <person name="Maru K."/>
            <person name="Matthews C."/>
            <person name="Mauceli E."/>
            <person name="Mccarthy M."/>
            <person name="Mcdonough S."/>
            <person name="Mcghee T."/>
            <person name="Meldrim J."/>
            <person name="Meneus L."/>
            <person name="Mesirov J."/>
            <person name="Mihalev A."/>
            <person name="Mihova T."/>
            <person name="Mikkelsen T."/>
            <person name="Mlenga V."/>
            <person name="Moru K."/>
            <person name="Mozes J."/>
            <person name="Mulrain L."/>
            <person name="Munson G."/>
            <person name="Naylor J."/>
            <person name="Newes C."/>
            <person name="Nguyen C."/>
            <person name="Nguyen N."/>
            <person name="Nguyen T."/>
            <person name="Nicol R."/>
            <person name="Nielsen C."/>
            <person name="Nizzari M."/>
            <person name="Norbu C."/>
            <person name="Norbu N."/>
            <person name="O'donnell P."/>
            <person name="Okoawo O."/>
            <person name="O'leary S."/>
            <person name="Omotosho B."/>
            <person name="O'neill K."/>
            <person name="Osman S."/>
            <person name="Parker S."/>
            <person name="Perrin D."/>
            <person name="Phunkhang P."/>
            <person name="Piqani B."/>
            <person name="Purcell S."/>
            <person name="Rachupka T."/>
            <person name="Ramasamy U."/>
            <person name="Rameau R."/>
            <person name="Ray V."/>
            <person name="Raymond C."/>
            <person name="Retta R."/>
            <person name="Richardson S."/>
            <person name="Rise C."/>
            <person name="Rodriguez J."/>
            <person name="Rogers J."/>
            <person name="Rogov P."/>
            <person name="Rutman M."/>
            <person name="Schupbach R."/>
            <person name="Seaman C."/>
            <person name="Settipalli S."/>
            <person name="Sharpe T."/>
            <person name="Sheridan J."/>
            <person name="Sherpa N."/>
            <person name="Shi J."/>
            <person name="Smirnov S."/>
            <person name="Smith C."/>
            <person name="Sougnez C."/>
            <person name="Spencer B."/>
            <person name="Stalker J."/>
            <person name="Stange-thomann N."/>
            <person name="Stavropoulos S."/>
            <person name="Stetson K."/>
            <person name="Stone C."/>
            <person name="Stone S."/>
            <person name="Stubbs M."/>
            <person name="Talamas J."/>
            <person name="Tchuinga P."/>
            <person name="Tenzing P."/>
            <person name="Tesfaye S."/>
            <person name="Theodore J."/>
            <person name="Thoulutsang Y."/>
            <person name="Topham K."/>
            <person name="Towey S."/>
            <person name="Tsamla T."/>
            <person name="Tsomo N."/>
            <person name="Vallee D."/>
            <person name="Vassiliev H."/>
            <person name="Venkataraman V."/>
            <person name="Vinson J."/>
            <person name="Vo A."/>
            <person name="Wade C."/>
            <person name="Wang S."/>
            <person name="Wangchuk T."/>
            <person name="Wangdi T."/>
            <person name="Whittaker C."/>
            <person name="Wilkinson J."/>
            <person name="Wu Y."/>
            <person name="Wyman D."/>
            <person name="Yadav S."/>
            <person name="Yang S."/>
            <person name="Yang X."/>
            <person name="Yeager S."/>
            <person name="Yee E."/>
            <person name="Young G."/>
            <person name="Zainoun J."/>
            <person name="Zembeck L."/>
            <person name="Zimmer A."/>
            <person name="Zody M."/>
            <person name="Lander E."/>
        </authorList>
    </citation>
    <scope>NUCLEOTIDE SEQUENCE [LARGE SCALE GENOMIC DNA]</scope>
</reference>
<evidence type="ECO:0008006" key="3">
    <source>
        <dbReference type="Google" id="ProtNLM"/>
    </source>
</evidence>
<dbReference type="Proteomes" id="UP000007875">
    <property type="component" value="Unassembled WGS sequence"/>
</dbReference>
<dbReference type="Pfam" id="PF10188">
    <property type="entry name" value="Oscp1"/>
    <property type="match status" value="1"/>
</dbReference>
<dbReference type="InterPro" id="IPR019332">
    <property type="entry name" value="OSCP1"/>
</dbReference>
<accession>H2YM14</accession>
<name>H2YM14_CIOSA</name>
<reference evidence="1" key="2">
    <citation type="submission" date="2025-08" db="UniProtKB">
        <authorList>
            <consortium name="Ensembl"/>
        </authorList>
    </citation>
    <scope>IDENTIFICATION</scope>
</reference>
<dbReference type="GO" id="GO:0005886">
    <property type="term" value="C:plasma membrane"/>
    <property type="evidence" value="ECO:0007669"/>
    <property type="project" value="TreeGrafter"/>
</dbReference>
<protein>
    <recommendedName>
        <fullName evidence="3">Protein OSCP1</fullName>
    </recommendedName>
</protein>
<evidence type="ECO:0000313" key="1">
    <source>
        <dbReference type="Ensembl" id="ENSCSAVP00000006366.1"/>
    </source>
</evidence>
<dbReference type="PANTHER" id="PTHR21439:SF0">
    <property type="entry name" value="PROTEIN OSCP1"/>
    <property type="match status" value="1"/>
</dbReference>
<dbReference type="Ensembl" id="ENSCSAVT00000006446.1">
    <property type="protein sequence ID" value="ENSCSAVP00000006366.1"/>
    <property type="gene ID" value="ENSCSAVG00000003809.1"/>
</dbReference>
<dbReference type="GO" id="GO:0005737">
    <property type="term" value="C:cytoplasm"/>
    <property type="evidence" value="ECO:0007669"/>
    <property type="project" value="TreeGrafter"/>
</dbReference>
<dbReference type="HOGENOM" id="CLU_039360_1_0_1"/>
<organism evidence="1 2">
    <name type="scientific">Ciona savignyi</name>
    <name type="common">Pacific transparent sea squirt</name>
    <dbReference type="NCBI Taxonomy" id="51511"/>
    <lineage>
        <taxon>Eukaryota</taxon>
        <taxon>Metazoa</taxon>
        <taxon>Chordata</taxon>
        <taxon>Tunicata</taxon>
        <taxon>Ascidiacea</taxon>
        <taxon>Phlebobranchia</taxon>
        <taxon>Cionidae</taxon>
        <taxon>Ciona</taxon>
    </lineage>
</organism>
<dbReference type="eggNOG" id="KOG4033">
    <property type="taxonomic scope" value="Eukaryota"/>
</dbReference>
<sequence>HLKMALKTLPILFYNLGGEMLYVLDQRLQAQTIAADRSKQVIDDIIGTMFNPQLLNEMMKPQMLYSKLAMRNMFGKLVHSSIMRVNPDSMEKLYDLMVMAVKYQVTQSPDPFTLLHITLNHLDSVMKFAGSNHAVVNKVKFVYKAIVKEYGSMGAFEFIQIRQCLLAFLQDVNNKVSIYLTGKVQNDEGRFVIKKSGEVPKGCDVPGTIRIFRGKKIEKEKFNSETKFTPNIAVFGVSNEMGGKRSTLLGTNVYVNCGSTDYFIATDGSVSSTVQEGHRRAKAELNLLAQLIGTTHNANSGQDFKLQLFEDNNTTPVTPKATIPTATPNVVDIQAQRSGRDQLSQIVNELTIEPTASQTSAGEDLLSLMDL</sequence>
<keyword evidence="2" id="KW-1185">Reference proteome</keyword>
<dbReference type="InParanoid" id="H2YM14"/>
<dbReference type="PANTHER" id="PTHR21439">
    <property type="entry name" value="OXIDORED-NITRO DOMAIN-CONTAINING PROTEIN"/>
    <property type="match status" value="1"/>
</dbReference>